<sequence length="211" mass="22886">MMPTVVRRFLQVSLVGLAVLSTACSVLPQAESLTYYQLPATSLKAQQAPASHKNLIMQVNRPHAERLLASSRITVLPQGNELSAYKGVRWGDDVPALLRNRLADALRDSAQFRAVVLDTESVIADVEVGGTLGAFQVEYIQGAPRVRIQFDALVRDQRSGQLIQTRRFVAQQDVVGTAVPQVVEAFGLATDALSLQVSQWLASLTVQAPAP</sequence>
<protein>
    <submittedName>
        <fullName evidence="1">Uncharacterized protein</fullName>
    </submittedName>
</protein>
<evidence type="ECO:0000313" key="2">
    <source>
        <dbReference type="Proteomes" id="UP000245216"/>
    </source>
</evidence>
<dbReference type="Proteomes" id="UP000245216">
    <property type="component" value="Unassembled WGS sequence"/>
</dbReference>
<dbReference type="GeneID" id="29370928"/>
<dbReference type="KEGG" id="afa:UZ73_09730"/>
<reference evidence="1 2" key="2">
    <citation type="submission" date="2018-05" db="EMBL/GenBank/DDBJ databases">
        <authorList>
            <person name="Lanie J.A."/>
            <person name="Ng W.-L."/>
            <person name="Kazmierczak K.M."/>
            <person name="Andrzejewski T.M."/>
            <person name="Davidsen T.M."/>
            <person name="Wayne K.J."/>
            <person name="Tettelin H."/>
            <person name="Glass J.I."/>
            <person name="Rusch D."/>
            <person name="Podicherti R."/>
            <person name="Tsui H.-C.T."/>
            <person name="Winkler M.E."/>
        </authorList>
    </citation>
    <scope>NUCLEOTIDE SEQUENCE [LARGE SCALE GENOMIC DNA]</scope>
    <source>
        <strain evidence="1 2">YBY</strain>
    </source>
</reference>
<dbReference type="PROSITE" id="PS51257">
    <property type="entry name" value="PROKAR_LIPOPROTEIN"/>
    <property type="match status" value="1"/>
</dbReference>
<dbReference type="Pfam" id="PF03886">
    <property type="entry name" value="ABC_trans_aux"/>
    <property type="match status" value="1"/>
</dbReference>
<proteinExistence type="predicted"/>
<dbReference type="OrthoDB" id="5795476at2"/>
<name>A0A0M7ED46_ALCFA</name>
<dbReference type="EMBL" id="QEXO01000005">
    <property type="protein sequence ID" value="PWE12828.1"/>
    <property type="molecule type" value="Genomic_DNA"/>
</dbReference>
<accession>A0A0M7ED46</accession>
<comment type="caution">
    <text evidence="1">The sequence shown here is derived from an EMBL/GenBank/DDBJ whole genome shotgun (WGS) entry which is preliminary data.</text>
</comment>
<accession>A0A0S2JR89</accession>
<gene>
    <name evidence="1" type="ORF">DF183_18890</name>
</gene>
<dbReference type="RefSeq" id="WP_042484683.1">
    <property type="nucleotide sequence ID" value="NZ_CAXOJJ010000015.1"/>
</dbReference>
<dbReference type="SUPFAM" id="SSF159594">
    <property type="entry name" value="XCC0632-like"/>
    <property type="match status" value="1"/>
</dbReference>
<dbReference type="AlphaFoldDB" id="A0A0M7ED46"/>
<evidence type="ECO:0000313" key="1">
    <source>
        <dbReference type="EMBL" id="PWE12828.1"/>
    </source>
</evidence>
<dbReference type="STRING" id="511.UZ73_09730"/>
<reference evidence="1 2" key="1">
    <citation type="submission" date="2018-05" db="EMBL/GenBank/DDBJ databases">
        <title>Genome Sequence of an Efficient Indole-Degrading Bacterium, Alcaligenes sp.YBY.</title>
        <authorList>
            <person name="Yang B."/>
        </authorList>
    </citation>
    <scope>NUCLEOTIDE SEQUENCE [LARGE SCALE GENOMIC DNA]</scope>
    <source>
        <strain evidence="1 2">YBY</strain>
    </source>
</reference>
<dbReference type="InterPro" id="IPR005586">
    <property type="entry name" value="ABC_trans_aux"/>
</dbReference>
<organism evidence="1 2">
    <name type="scientific">Alcaligenes faecalis</name>
    <dbReference type="NCBI Taxonomy" id="511"/>
    <lineage>
        <taxon>Bacteria</taxon>
        <taxon>Pseudomonadati</taxon>
        <taxon>Pseudomonadota</taxon>
        <taxon>Betaproteobacteria</taxon>
        <taxon>Burkholderiales</taxon>
        <taxon>Alcaligenaceae</taxon>
        <taxon>Alcaligenes</taxon>
    </lineage>
</organism>
<dbReference type="Gene3D" id="3.40.50.10610">
    <property type="entry name" value="ABC-type transport auxiliary lipoprotein component"/>
    <property type="match status" value="1"/>
</dbReference>